<feature type="chain" id="PRO_5043029610" description="Spore coat protein U/FanG domain-containing protein" evidence="1">
    <location>
        <begin position="20"/>
        <end position="161"/>
    </location>
</feature>
<name>A0AAN1SZ22_9PROT</name>
<evidence type="ECO:0000259" key="2">
    <source>
        <dbReference type="Pfam" id="PF05229"/>
    </source>
</evidence>
<organism evidence="3 4">
    <name type="scientific">Ferrigenium kumadai</name>
    <dbReference type="NCBI Taxonomy" id="1682490"/>
    <lineage>
        <taxon>Bacteria</taxon>
        <taxon>Pseudomonadati</taxon>
        <taxon>Pseudomonadota</taxon>
        <taxon>Betaproteobacteria</taxon>
        <taxon>Nitrosomonadales</taxon>
        <taxon>Gallionellaceae</taxon>
        <taxon>Ferrigenium</taxon>
    </lineage>
</organism>
<proteinExistence type="predicted"/>
<dbReference type="EMBL" id="AP019536">
    <property type="protein sequence ID" value="BBI99206.1"/>
    <property type="molecule type" value="Genomic_DNA"/>
</dbReference>
<dbReference type="PANTHER" id="PTHR37089:SF3">
    <property type="entry name" value="EXPORTED PROTEIN"/>
    <property type="match status" value="1"/>
</dbReference>
<dbReference type="KEGG" id="fku:FGKAn22_08990"/>
<dbReference type="SMART" id="SM00972">
    <property type="entry name" value="SCPU"/>
    <property type="match status" value="1"/>
</dbReference>
<evidence type="ECO:0000313" key="3">
    <source>
        <dbReference type="EMBL" id="BBI99206.1"/>
    </source>
</evidence>
<sequence>MKNRLLAALLLLLPLPASAVCLGCSCSIAINSSVAFGVYDPLPGNSQDAAGRFTVSCTVGLLSLLGTYTVDLSTGGSGSYSPRKMSSGGNTLNYNLYMDEARTTIWGNGTGGTSHVNNPSLIEIGTTTVISYDIYGRILANQQSTRTGNYTDSIVITVRLE</sequence>
<dbReference type="Proteomes" id="UP001319121">
    <property type="component" value="Chromosome"/>
</dbReference>
<keyword evidence="1" id="KW-0732">Signal</keyword>
<dbReference type="PROSITE" id="PS51257">
    <property type="entry name" value="PROKAR_LIPOPROTEIN"/>
    <property type="match status" value="1"/>
</dbReference>
<dbReference type="PANTHER" id="PTHR37089">
    <property type="entry name" value="PROTEIN U-RELATED"/>
    <property type="match status" value="1"/>
</dbReference>
<dbReference type="InterPro" id="IPR053167">
    <property type="entry name" value="Spore_coat_component"/>
</dbReference>
<dbReference type="AlphaFoldDB" id="A0AAN1SZ22"/>
<feature type="domain" description="Spore coat protein U/FanG" evidence="2">
    <location>
        <begin position="24"/>
        <end position="157"/>
    </location>
</feature>
<gene>
    <name evidence="3" type="ORF">FGKAn22_08990</name>
</gene>
<accession>A0AAN1SZ22</accession>
<evidence type="ECO:0000313" key="4">
    <source>
        <dbReference type="Proteomes" id="UP001319121"/>
    </source>
</evidence>
<dbReference type="InterPro" id="IPR007893">
    <property type="entry name" value="Spore_coat_U/FanG"/>
</dbReference>
<feature type="signal peptide" evidence="1">
    <location>
        <begin position="1"/>
        <end position="19"/>
    </location>
</feature>
<evidence type="ECO:0000256" key="1">
    <source>
        <dbReference type="SAM" id="SignalP"/>
    </source>
</evidence>
<dbReference type="Pfam" id="PF05229">
    <property type="entry name" value="SCPU"/>
    <property type="match status" value="1"/>
</dbReference>
<reference evidence="3 4" key="1">
    <citation type="submission" date="2019-03" db="EMBL/GenBank/DDBJ databases">
        <title>Complete genome sequence of Ferrigenium kumadai strain An22, a microaerophilic iron-oxidizing bacterium isolated from a paddy field soil.</title>
        <authorList>
            <person name="Watanabe T."/>
            <person name="Asakawa S."/>
        </authorList>
    </citation>
    <scope>NUCLEOTIDE SEQUENCE [LARGE SCALE GENOMIC DNA]</scope>
    <source>
        <strain evidence="3 4">An22</strain>
    </source>
</reference>
<protein>
    <recommendedName>
        <fullName evidence="2">Spore coat protein U/FanG domain-containing protein</fullName>
    </recommendedName>
</protein>
<dbReference type="RefSeq" id="WP_212786797.1">
    <property type="nucleotide sequence ID" value="NZ_AP019536.1"/>
</dbReference>
<keyword evidence="4" id="KW-1185">Reference proteome</keyword>